<comment type="caution">
    <text evidence="1">The sequence shown here is derived from an EMBL/GenBank/DDBJ whole genome shotgun (WGS) entry which is preliminary data.</text>
</comment>
<organism evidence="1 2">
    <name type="scientific">Catharanthus roseus</name>
    <name type="common">Madagascar periwinkle</name>
    <name type="synonym">Vinca rosea</name>
    <dbReference type="NCBI Taxonomy" id="4058"/>
    <lineage>
        <taxon>Eukaryota</taxon>
        <taxon>Viridiplantae</taxon>
        <taxon>Streptophyta</taxon>
        <taxon>Embryophyta</taxon>
        <taxon>Tracheophyta</taxon>
        <taxon>Spermatophyta</taxon>
        <taxon>Magnoliopsida</taxon>
        <taxon>eudicotyledons</taxon>
        <taxon>Gunneridae</taxon>
        <taxon>Pentapetalae</taxon>
        <taxon>asterids</taxon>
        <taxon>lamiids</taxon>
        <taxon>Gentianales</taxon>
        <taxon>Apocynaceae</taxon>
        <taxon>Rauvolfioideae</taxon>
        <taxon>Vinceae</taxon>
        <taxon>Catharanthinae</taxon>
        <taxon>Catharanthus</taxon>
    </lineage>
</organism>
<dbReference type="EMBL" id="CM044706">
    <property type="protein sequence ID" value="KAI5658175.1"/>
    <property type="molecule type" value="Genomic_DNA"/>
</dbReference>
<accession>A0ACC0AD28</accession>
<sequence length="108" mass="12427">MRLFGNRALVLYLASFEYEMPELGSDDLVLGSGLCPWSPTVVLHVSLNSGVDDALMYLDSLRLPSRLKPSCRLTRDIQRHGTPLKFWAWSFGSIFLWKDMIVFVFWDL</sequence>
<name>A0ACC0AD28_CATRO</name>
<reference evidence="2" key="1">
    <citation type="journal article" date="2023" name="Nat. Plants">
        <title>Single-cell RNA sequencing provides a high-resolution roadmap for understanding the multicellular compartmentation of specialized metabolism.</title>
        <authorList>
            <person name="Sun S."/>
            <person name="Shen X."/>
            <person name="Li Y."/>
            <person name="Li Y."/>
            <person name="Wang S."/>
            <person name="Li R."/>
            <person name="Zhang H."/>
            <person name="Shen G."/>
            <person name="Guo B."/>
            <person name="Wei J."/>
            <person name="Xu J."/>
            <person name="St-Pierre B."/>
            <person name="Chen S."/>
            <person name="Sun C."/>
        </authorList>
    </citation>
    <scope>NUCLEOTIDE SEQUENCE [LARGE SCALE GENOMIC DNA]</scope>
</reference>
<gene>
    <name evidence="1" type="ORF">M9H77_26968</name>
</gene>
<evidence type="ECO:0000313" key="2">
    <source>
        <dbReference type="Proteomes" id="UP001060085"/>
    </source>
</evidence>
<evidence type="ECO:0000313" key="1">
    <source>
        <dbReference type="EMBL" id="KAI5658175.1"/>
    </source>
</evidence>
<protein>
    <submittedName>
        <fullName evidence="1">Uncharacterized protein</fullName>
    </submittedName>
</protein>
<dbReference type="Proteomes" id="UP001060085">
    <property type="component" value="Linkage Group LG06"/>
</dbReference>
<keyword evidence="2" id="KW-1185">Reference proteome</keyword>
<proteinExistence type="predicted"/>